<dbReference type="InterPro" id="IPR016024">
    <property type="entry name" value="ARM-type_fold"/>
</dbReference>
<sequence>MRDLRRRALECNKTVSKKAQSRVSRASPAANPHAVSTNQRFHQSDGEGSTSIKCTNWSAGHPDEIINPKQTSCKSERWKQNIEDCMSKIVDRKKYSARDREINLAQYVDLLTNNYVHEAIQSKNDEIYPILMKIINSECSENETCHALRAVALTMITVPSESAYENIEQYLKRSYRNSENFGVKVAAIRTLSTIAIYGAASEFEIADIMDEYLEIIETDGCSIDSADQVDVVVAACKAWGYLATFLDDLEQKAESAIGVFAEQLDSSDVSVQVAAGENIALLYEKRYSEALSSNDDCISDEENGASISQTQSMCSAAYYQKSRLHQSLNRLANESSRHICKKDRKTLHSNFSDILNTIEHPTRGPRYQNAISKETGKRYGSRMTISINNMGDVKIDKWWKMHRLQALRTELKGGFSAHYRDNPAIFESLPLEASDD</sequence>
<feature type="region of interest" description="Disordered" evidence="2">
    <location>
        <begin position="13"/>
        <end position="50"/>
    </location>
</feature>
<evidence type="ECO:0000259" key="3">
    <source>
        <dbReference type="Pfam" id="PF05004"/>
    </source>
</evidence>
<accession>A0A383V2T9</accession>
<dbReference type="PANTHER" id="PTHR12354">
    <property type="entry name" value="INTERFERON-RELATED DEVELOPMENTAL REGULATOR"/>
    <property type="match status" value="1"/>
</dbReference>
<proteinExistence type="inferred from homology"/>
<dbReference type="Proteomes" id="UP000275772">
    <property type="component" value="Unassembled WGS sequence"/>
</dbReference>
<evidence type="ECO:0000313" key="5">
    <source>
        <dbReference type="Proteomes" id="UP000275772"/>
    </source>
</evidence>
<dbReference type="PANTHER" id="PTHR12354:SF1">
    <property type="entry name" value="INTERFERON-RELATED DEVELOPMENTAL REGULATOR 1"/>
    <property type="match status" value="1"/>
</dbReference>
<evidence type="ECO:0000313" key="4">
    <source>
        <dbReference type="EMBL" id="SZF05832.1"/>
    </source>
</evidence>
<feature type="compositionally biased region" description="Polar residues" evidence="2">
    <location>
        <begin position="34"/>
        <end position="50"/>
    </location>
</feature>
<dbReference type="SUPFAM" id="SSF48371">
    <property type="entry name" value="ARM repeat"/>
    <property type="match status" value="1"/>
</dbReference>
<dbReference type="InterPro" id="IPR007701">
    <property type="entry name" value="Interferon-rel_develop_reg_N"/>
</dbReference>
<reference evidence="4 5" key="1">
    <citation type="submission" date="2017-11" db="EMBL/GenBank/DDBJ databases">
        <authorList>
            <person name="Kracher B."/>
        </authorList>
    </citation>
    <scope>NUCLEOTIDE SEQUENCE [LARGE SCALE GENOMIC DNA]</scope>
    <source>
        <strain evidence="4 5">RACE1</strain>
    </source>
</reference>
<dbReference type="VEuPathDB" id="FungiDB:BLGHR1_16635"/>
<dbReference type="AlphaFoldDB" id="A0A383V2T9"/>
<feature type="domain" description="Interferon-related developmental regulator N-terminal" evidence="3">
    <location>
        <begin position="71"/>
        <end position="359"/>
    </location>
</feature>
<dbReference type="Gene3D" id="1.25.10.10">
    <property type="entry name" value="Leucine-rich Repeat Variant"/>
    <property type="match status" value="1"/>
</dbReference>
<evidence type="ECO:0000256" key="1">
    <source>
        <dbReference type="ARBA" id="ARBA00008828"/>
    </source>
</evidence>
<dbReference type="Pfam" id="PF05004">
    <property type="entry name" value="IFRD"/>
    <property type="match status" value="1"/>
</dbReference>
<evidence type="ECO:0000256" key="2">
    <source>
        <dbReference type="SAM" id="MobiDB-lite"/>
    </source>
</evidence>
<organism evidence="4 5">
    <name type="scientific">Blumeria hordei</name>
    <name type="common">Barley powdery mildew</name>
    <name type="synonym">Blumeria graminis f. sp. hordei</name>
    <dbReference type="NCBI Taxonomy" id="2867405"/>
    <lineage>
        <taxon>Eukaryota</taxon>
        <taxon>Fungi</taxon>
        <taxon>Dikarya</taxon>
        <taxon>Ascomycota</taxon>
        <taxon>Pezizomycotina</taxon>
        <taxon>Leotiomycetes</taxon>
        <taxon>Erysiphales</taxon>
        <taxon>Erysiphaceae</taxon>
        <taxon>Blumeria</taxon>
    </lineage>
</organism>
<dbReference type="InterPro" id="IPR039777">
    <property type="entry name" value="IFRD"/>
</dbReference>
<gene>
    <name evidence="4" type="ORF">BLGHR1_16635</name>
</gene>
<comment type="similarity">
    <text evidence="1">Belongs to the IFRD family.</text>
</comment>
<name>A0A383V2T9_BLUHO</name>
<dbReference type="EMBL" id="UNSH01000086">
    <property type="protein sequence ID" value="SZF05832.1"/>
    <property type="molecule type" value="Genomic_DNA"/>
</dbReference>
<dbReference type="InterPro" id="IPR011989">
    <property type="entry name" value="ARM-like"/>
</dbReference>
<protein>
    <recommendedName>
        <fullName evidence="3">Interferon-related developmental regulator N-terminal domain-containing protein</fullName>
    </recommendedName>
</protein>